<feature type="domain" description="Trichome birefringence-like C-terminal" evidence="4">
    <location>
        <begin position="150"/>
        <end position="417"/>
    </location>
</feature>
<reference evidence="5 6" key="1">
    <citation type="submission" date="2024-06" db="EMBL/GenBank/DDBJ databases">
        <authorList>
            <person name="Kraege A."/>
            <person name="Thomma B."/>
        </authorList>
    </citation>
    <scope>NUCLEOTIDE SEQUENCE [LARGE SCALE GENOMIC DNA]</scope>
</reference>
<accession>A0ABP1FTN4</accession>
<protein>
    <submittedName>
        <fullName evidence="5">G4562 protein</fullName>
    </submittedName>
</protein>
<dbReference type="PANTHER" id="PTHR32285:SF48">
    <property type="entry name" value="PROTEIN TRICHOME BIREFRINGENCE-LIKE 19"/>
    <property type="match status" value="1"/>
</dbReference>
<comment type="similarity">
    <text evidence="1">Belongs to the PC-esterase family. TBL subfamily.</text>
</comment>
<gene>
    <name evidence="5" type="primary">g4562</name>
    <name evidence="5" type="ORF">VP750_LOCUS3888</name>
</gene>
<evidence type="ECO:0000256" key="2">
    <source>
        <dbReference type="SAM" id="MobiDB-lite"/>
    </source>
</evidence>
<evidence type="ECO:0000313" key="6">
    <source>
        <dbReference type="Proteomes" id="UP001497392"/>
    </source>
</evidence>
<dbReference type="InterPro" id="IPR029962">
    <property type="entry name" value="TBL"/>
</dbReference>
<keyword evidence="6" id="KW-1185">Reference proteome</keyword>
<dbReference type="Proteomes" id="UP001497392">
    <property type="component" value="Unassembled WGS sequence"/>
</dbReference>
<evidence type="ECO:0000259" key="4">
    <source>
        <dbReference type="Pfam" id="PF13839"/>
    </source>
</evidence>
<comment type="caution">
    <text evidence="5">The sequence shown here is derived from an EMBL/GenBank/DDBJ whole genome shotgun (WGS) entry which is preliminary data.</text>
</comment>
<feature type="chain" id="PRO_5047122445" evidence="3">
    <location>
        <begin position="25"/>
        <end position="419"/>
    </location>
</feature>
<feature type="signal peptide" evidence="3">
    <location>
        <begin position="1"/>
        <end position="24"/>
    </location>
</feature>
<keyword evidence="3" id="KW-0732">Signal</keyword>
<dbReference type="EMBL" id="CAXHTA020000006">
    <property type="protein sequence ID" value="CAL5222229.1"/>
    <property type="molecule type" value="Genomic_DNA"/>
</dbReference>
<evidence type="ECO:0000313" key="5">
    <source>
        <dbReference type="EMBL" id="CAL5222229.1"/>
    </source>
</evidence>
<evidence type="ECO:0000256" key="1">
    <source>
        <dbReference type="ARBA" id="ARBA00007727"/>
    </source>
</evidence>
<dbReference type="Pfam" id="PF13839">
    <property type="entry name" value="PC-Esterase"/>
    <property type="match status" value="1"/>
</dbReference>
<proteinExistence type="inferred from homology"/>
<organism evidence="5 6">
    <name type="scientific">Coccomyxa viridis</name>
    <dbReference type="NCBI Taxonomy" id="1274662"/>
    <lineage>
        <taxon>Eukaryota</taxon>
        <taxon>Viridiplantae</taxon>
        <taxon>Chlorophyta</taxon>
        <taxon>core chlorophytes</taxon>
        <taxon>Trebouxiophyceae</taxon>
        <taxon>Trebouxiophyceae incertae sedis</taxon>
        <taxon>Coccomyxaceae</taxon>
        <taxon>Coccomyxa</taxon>
    </lineage>
</organism>
<evidence type="ECO:0000256" key="3">
    <source>
        <dbReference type="SAM" id="SignalP"/>
    </source>
</evidence>
<dbReference type="InterPro" id="IPR026057">
    <property type="entry name" value="TBL_C"/>
</dbReference>
<feature type="region of interest" description="Disordered" evidence="2">
    <location>
        <begin position="46"/>
        <end position="72"/>
    </location>
</feature>
<feature type="compositionally biased region" description="Polar residues" evidence="2">
    <location>
        <begin position="48"/>
        <end position="66"/>
    </location>
</feature>
<sequence length="419" mass="47239">MMAKGTSIVIFLLSVLYLWAQIRAQGYADTSLAAVTAALAYVRPSPSVPATTETASLATARTSGSQPPVYGQDDRKPCGFSQTFNMTGQWTKSPSPSFHGFYNMTADCPPYAQDFDCQTPQKFGINDVSAAFIDSQYSQVFTPDDCALREVDTENFNTQMAGRRLLFLGDSLMRGNWGSLACLLRDQTVSGSSSQWAPPNTDLAPGNFTVQWGPDETRNVTKQYVGEFTLKSGGKVIIRDHSYYSQALYDAIMAEWEPLTDQDILVISYGGWYPRFVWQSDQVCWTAYKDHISHLFQDRLAKFPGRVIWKEYTPQHFGGPYGLVLGIPDDLVGKFQTECQPADVGEFWYDDYARGLLNSTCKEDCKRIQVMPIYEMTRQRPYYHGGSFGRGRTEGSADCKHYCNGMLDWWNVVLYNMLW</sequence>
<dbReference type="PANTHER" id="PTHR32285">
    <property type="entry name" value="PROTEIN TRICHOME BIREFRINGENCE-LIKE 9-RELATED"/>
    <property type="match status" value="1"/>
</dbReference>
<name>A0ABP1FTN4_9CHLO</name>